<dbReference type="AlphaFoldDB" id="A0AA38PWA6"/>
<evidence type="ECO:0000256" key="2">
    <source>
        <dbReference type="ARBA" id="ARBA00023242"/>
    </source>
</evidence>
<feature type="region of interest" description="Disordered" evidence="3">
    <location>
        <begin position="218"/>
        <end position="240"/>
    </location>
</feature>
<dbReference type="EMBL" id="MU802045">
    <property type="protein sequence ID" value="KAJ3982860.1"/>
    <property type="molecule type" value="Genomic_DNA"/>
</dbReference>
<evidence type="ECO:0000256" key="1">
    <source>
        <dbReference type="ARBA" id="ARBA00004123"/>
    </source>
</evidence>
<dbReference type="GO" id="GO:0071008">
    <property type="term" value="C:U2-type post-mRNA release spliceosomal complex"/>
    <property type="evidence" value="ECO:0007669"/>
    <property type="project" value="InterPro"/>
</dbReference>
<comment type="subcellular location">
    <subcellularLocation>
        <location evidence="1">Nucleus</location>
    </subcellularLocation>
</comment>
<sequence>MFKRSKSKPTHRTRALSPEDDISQSTQGTEPAETGTDVDATTEGLDSPLSAVKKFKDRTKKSRPKSRLSFGAEEDDEASGGEVFKLKKSKLSRNLTLGKQSTKFPDNLDQATISPSHNGPIYDAAYLNELKKSTPSSRAPPQASADPYDADMSVDVSMDSGDVSMVDVVDITGAPISDSDTLIHTESTIKQAKERRERLRKSGVPSSENYISLSVTRKVDDQGPHPESRLVREEDELGEGDDEFAEYTSAQERIALGKKSRKVEVTKRREMMEELITEAADEDEESTEWEHEQLRRGGHLKLNSSSSKATKLTYVPAPIPPAAPIPTLNSALTRLTQQLAQLTTSHVSNTASLNTLALEREQVDAREKELRTLVEKAEEKRAWFSSFNEWVESVAAFLDEKYPLLEKLESEHASLLQERHDMIKKRRLQDNEDDLSTFLGSLPSTQEESPPEIDEFGREIRQPDPAIARQERQRQRRVRLRQYQETNAKADDKDYWTDSDLPAPDEAAYQDALASIATRTHDILSDVKSKEFLDPAKGRWGTWRSQYEESYVAAFGGLGVVSAWEFWARLESVGWDCIQDSQSLDSFRWYHDLYEFCRPGDDGQELGPEGDLVSSMVSTAIIPRLSKIVESGALDVYSSSHVRRAVDLLEELEASVSEVDQGHLKLQIFHKAVISCFAKAVSEHEALLVKYTANYQSASGFNPEAIPARKRYLAQQVKLIKNLMKWRKSTGELFGVGQLITRVLDGLILNAADSGWDVGGEEALKEIASILPKDLLTAGIKSRLGIS</sequence>
<dbReference type="PANTHER" id="PTHR12214">
    <property type="entry name" value="GC-RICH SEQUENCE DNA-BINDING FACTOR"/>
    <property type="match status" value="1"/>
</dbReference>
<dbReference type="InterPro" id="IPR012890">
    <property type="entry name" value="GCFC2-like"/>
</dbReference>
<organism evidence="4 5">
    <name type="scientific">Lentinula detonsa</name>
    <dbReference type="NCBI Taxonomy" id="2804962"/>
    <lineage>
        <taxon>Eukaryota</taxon>
        <taxon>Fungi</taxon>
        <taxon>Dikarya</taxon>
        <taxon>Basidiomycota</taxon>
        <taxon>Agaricomycotina</taxon>
        <taxon>Agaricomycetes</taxon>
        <taxon>Agaricomycetidae</taxon>
        <taxon>Agaricales</taxon>
        <taxon>Marasmiineae</taxon>
        <taxon>Omphalotaceae</taxon>
        <taxon>Lentinula</taxon>
    </lineage>
</organism>
<feature type="compositionally biased region" description="Basic residues" evidence="3">
    <location>
        <begin position="53"/>
        <end position="66"/>
    </location>
</feature>
<comment type="caution">
    <text evidence="4">The sequence shown here is derived from an EMBL/GenBank/DDBJ whole genome shotgun (WGS) entry which is preliminary data.</text>
</comment>
<dbReference type="Pfam" id="PF15458">
    <property type="entry name" value="NTR2"/>
    <property type="match status" value="1"/>
</dbReference>
<evidence type="ECO:0000313" key="5">
    <source>
        <dbReference type="Proteomes" id="UP001163850"/>
    </source>
</evidence>
<evidence type="ECO:0000313" key="4">
    <source>
        <dbReference type="EMBL" id="KAJ3982860.1"/>
    </source>
</evidence>
<accession>A0AA38PWA6</accession>
<evidence type="ECO:0000256" key="3">
    <source>
        <dbReference type="SAM" id="MobiDB-lite"/>
    </source>
</evidence>
<feature type="region of interest" description="Disordered" evidence="3">
    <location>
        <begin position="1"/>
        <end position="156"/>
    </location>
</feature>
<protein>
    <submittedName>
        <fullName evidence="4">Nineteen complex-related protein 2-domain-containing protein</fullName>
    </submittedName>
</protein>
<feature type="compositionally biased region" description="Basic and acidic residues" evidence="3">
    <location>
        <begin position="218"/>
        <end position="232"/>
    </location>
</feature>
<proteinExistence type="predicted"/>
<dbReference type="PANTHER" id="PTHR12214:SF0">
    <property type="entry name" value="LD29489P"/>
    <property type="match status" value="1"/>
</dbReference>
<dbReference type="GO" id="GO:0000390">
    <property type="term" value="P:spliceosomal complex disassembly"/>
    <property type="evidence" value="ECO:0007669"/>
    <property type="project" value="InterPro"/>
</dbReference>
<keyword evidence="2" id="KW-0539">Nucleus</keyword>
<feature type="compositionally biased region" description="Polar residues" evidence="3">
    <location>
        <begin position="92"/>
        <end position="117"/>
    </location>
</feature>
<name>A0AA38PWA6_9AGAR</name>
<reference evidence="4" key="1">
    <citation type="submission" date="2022-08" db="EMBL/GenBank/DDBJ databases">
        <authorList>
            <consortium name="DOE Joint Genome Institute"/>
            <person name="Min B."/>
            <person name="Riley R."/>
            <person name="Sierra-Patev S."/>
            <person name="Naranjo-Ortiz M."/>
            <person name="Looney B."/>
            <person name="Konkel Z."/>
            <person name="Slot J.C."/>
            <person name="Sakamoto Y."/>
            <person name="Steenwyk J.L."/>
            <person name="Rokas A."/>
            <person name="Carro J."/>
            <person name="Camarero S."/>
            <person name="Ferreira P."/>
            <person name="Molpeceres G."/>
            <person name="Ruiz-Duenas F.J."/>
            <person name="Serrano A."/>
            <person name="Henrissat B."/>
            <person name="Drula E."/>
            <person name="Hughes K.W."/>
            <person name="Mata J.L."/>
            <person name="Ishikawa N.K."/>
            <person name="Vargas-Isla R."/>
            <person name="Ushijima S."/>
            <person name="Smith C.A."/>
            <person name="Ahrendt S."/>
            <person name="Andreopoulos W."/>
            <person name="He G."/>
            <person name="Labutti K."/>
            <person name="Lipzen A."/>
            <person name="Ng V."/>
            <person name="Sandor L."/>
            <person name="Barry K."/>
            <person name="Martinez A.T."/>
            <person name="Xiao Y."/>
            <person name="Gibbons J.G."/>
            <person name="Terashima K."/>
            <person name="Hibbett D.S."/>
            <person name="Grigoriev I.V."/>
        </authorList>
    </citation>
    <scope>NUCLEOTIDE SEQUENCE</scope>
    <source>
        <strain evidence="4">TFB7829</strain>
    </source>
</reference>
<gene>
    <name evidence="4" type="ORF">F5890DRAFT_1414944</name>
</gene>
<dbReference type="InterPro" id="IPR028211">
    <property type="entry name" value="Ntr2"/>
</dbReference>
<dbReference type="Proteomes" id="UP001163850">
    <property type="component" value="Unassembled WGS sequence"/>
</dbReference>
<dbReference type="GO" id="GO:0003677">
    <property type="term" value="F:DNA binding"/>
    <property type="evidence" value="ECO:0007669"/>
    <property type="project" value="InterPro"/>
</dbReference>
<feature type="compositionally biased region" description="Basic residues" evidence="3">
    <location>
        <begin position="1"/>
        <end position="14"/>
    </location>
</feature>